<dbReference type="AlphaFoldDB" id="A0A426FTM2"/>
<evidence type="ECO:0000256" key="3">
    <source>
        <dbReference type="ARBA" id="ARBA00022729"/>
    </source>
</evidence>
<dbReference type="InterPro" id="IPR034182">
    <property type="entry name" value="Kexin/furin"/>
</dbReference>
<dbReference type="InterPro" id="IPR002884">
    <property type="entry name" value="P_dom"/>
</dbReference>
<feature type="compositionally biased region" description="Low complexity" evidence="9">
    <location>
        <begin position="34"/>
        <end position="45"/>
    </location>
</feature>
<dbReference type="PROSITE" id="PS51892">
    <property type="entry name" value="SUBTILASE"/>
    <property type="match status" value="1"/>
</dbReference>
<keyword evidence="2 8" id="KW-0645">Protease</keyword>
<dbReference type="PANTHER" id="PTHR42884">
    <property type="entry name" value="PROPROTEIN CONVERTASE SUBTILISIN/KEXIN-RELATED"/>
    <property type="match status" value="1"/>
</dbReference>
<dbReference type="GO" id="GO:0016020">
    <property type="term" value="C:membrane"/>
    <property type="evidence" value="ECO:0007669"/>
    <property type="project" value="TreeGrafter"/>
</dbReference>
<feature type="compositionally biased region" description="Polar residues" evidence="9">
    <location>
        <begin position="109"/>
        <end position="121"/>
    </location>
</feature>
<feature type="active site" description="Charge relay system" evidence="7 8">
    <location>
        <position position="209"/>
    </location>
</feature>
<evidence type="ECO:0000256" key="7">
    <source>
        <dbReference type="PIRSR" id="PIRSR615500-1"/>
    </source>
</evidence>
<dbReference type="Gene3D" id="3.40.50.200">
    <property type="entry name" value="Peptidase S8/S53 domain"/>
    <property type="match status" value="1"/>
</dbReference>
<keyword evidence="3" id="KW-0732">Signal</keyword>
<dbReference type="InterPro" id="IPR036852">
    <property type="entry name" value="Peptidase_S8/S53_dom_sf"/>
</dbReference>
<evidence type="ECO:0000256" key="9">
    <source>
        <dbReference type="SAM" id="MobiDB-lite"/>
    </source>
</evidence>
<feature type="compositionally biased region" description="Gly residues" evidence="9">
    <location>
        <begin position="18"/>
        <end position="27"/>
    </location>
</feature>
<feature type="compositionally biased region" description="Gly residues" evidence="9">
    <location>
        <begin position="66"/>
        <end position="80"/>
    </location>
</feature>
<dbReference type="InterPro" id="IPR023827">
    <property type="entry name" value="Peptidase_S8_Asp-AS"/>
</dbReference>
<evidence type="ECO:0000256" key="6">
    <source>
        <dbReference type="ARBA" id="ARBA00022837"/>
    </source>
</evidence>
<feature type="active site" description="Charge relay system" evidence="7 8">
    <location>
        <position position="254"/>
    </location>
</feature>
<dbReference type="SUPFAM" id="SSF49785">
    <property type="entry name" value="Galactose-binding domain-like"/>
    <property type="match status" value="1"/>
</dbReference>
<dbReference type="OrthoDB" id="1676884at2"/>
<keyword evidence="12" id="KW-1185">Reference proteome</keyword>
<evidence type="ECO:0000259" key="10">
    <source>
        <dbReference type="PROSITE" id="PS51829"/>
    </source>
</evidence>
<evidence type="ECO:0000313" key="12">
    <source>
        <dbReference type="Proteomes" id="UP000270261"/>
    </source>
</evidence>
<evidence type="ECO:0000256" key="8">
    <source>
        <dbReference type="PROSITE-ProRule" id="PRU01240"/>
    </source>
</evidence>
<feature type="active site" description="Charge relay system" evidence="7 8">
    <location>
        <position position="435"/>
    </location>
</feature>
<dbReference type="Gene3D" id="2.60.120.260">
    <property type="entry name" value="Galactose-binding domain-like"/>
    <property type="match status" value="1"/>
</dbReference>
<feature type="domain" description="P/Homo B" evidence="10">
    <location>
        <begin position="533"/>
        <end position="685"/>
    </location>
</feature>
<evidence type="ECO:0000256" key="1">
    <source>
        <dbReference type="ARBA" id="ARBA00005325"/>
    </source>
</evidence>
<dbReference type="InterPro" id="IPR008979">
    <property type="entry name" value="Galactose-bd-like_sf"/>
</dbReference>
<dbReference type="Proteomes" id="UP000270261">
    <property type="component" value="Unassembled WGS sequence"/>
</dbReference>
<organism evidence="11 12">
    <name type="scientific">Lautropia dentalis</name>
    <dbReference type="NCBI Taxonomy" id="2490857"/>
    <lineage>
        <taxon>Bacteria</taxon>
        <taxon>Pseudomonadati</taxon>
        <taxon>Pseudomonadota</taxon>
        <taxon>Betaproteobacteria</taxon>
        <taxon>Burkholderiales</taxon>
        <taxon>Burkholderiaceae</taxon>
        <taxon>Lautropia</taxon>
    </lineage>
</organism>
<keyword evidence="5 8" id="KW-0720">Serine protease</keyword>
<evidence type="ECO:0000256" key="2">
    <source>
        <dbReference type="ARBA" id="ARBA00022670"/>
    </source>
</evidence>
<dbReference type="PROSITE" id="PS51829">
    <property type="entry name" value="P_HOMO_B"/>
    <property type="match status" value="1"/>
</dbReference>
<dbReference type="CDD" id="cd04059">
    <property type="entry name" value="Peptidases_S8_Protein_convertases_Kexins_Furin-like"/>
    <property type="match status" value="1"/>
</dbReference>
<protein>
    <submittedName>
        <fullName evidence="11">Serine protease</fullName>
    </submittedName>
</protein>
<sequence>MGDGTSGAPPVTQPGGTLARGGTGSQTGPGYDPSTNNGSGSTGSSDASGRAPQSGTGSVASPSGTGSNGSSGASGTGSPGADGSSASGSSAGGTSTGNAPGTPSGTSTNSPNGVTPGTNGSRDADSNDPDGVDTGKPPAVKLLSSAGCPLRYEDKPAPAALTGADPLTHLQWYLHNDGSQAGTVAGEDLHLGTLHSRYRGEDVRIAVVDDGIEMTHEDLRQNMVPGGSYNYLAELPDWPVGSPWAVPCTKDQDHGTAVAGIIAARDDNGVGIRGVAPRAQLRSFNAMSGGTDLDILDALQRHVEDTDIYSNSWGGDDTGQYQDALPSRVALSGVINAGLKKGRNGLGSIYVFSAGNGHSLGDYSAYDGNVTLYGVMAACSTHAAGLHAHYSEMGPNLLVCAPAGSAGDEEERKTLPLVETTHLNDTYTARFSDTSAAAPMVSGVVALMLQANPKLTWRDVPLVLAQSARKVDAQSAGWTQYGPWHYHHAYGFGVADATAAVALARTWPSVGGSDAVKRCGTVTHEVGRSIPKSTPLTDYDALDDFAEKLDYNAPVADGMTDSITLPDDGSCPAGTVEHVEVTLEITDAGGKAEHPDSGKLHIALTSPSGRTSTLVLPHPCYEYNALGESVLGTCEGLTKFSIGITRHMGEPFFTGNSRDWTLSLADHSASAGGQLKRWSILLSGH</sequence>
<feature type="compositionally biased region" description="Low complexity" evidence="9">
    <location>
        <begin position="96"/>
        <end position="108"/>
    </location>
</feature>
<comment type="similarity">
    <text evidence="1">Belongs to the peptidase S8 family. Furin subfamily.</text>
</comment>
<name>A0A426FTM2_9BURK</name>
<dbReference type="EMBL" id="RRUE01000001">
    <property type="protein sequence ID" value="RRN46026.1"/>
    <property type="molecule type" value="Genomic_DNA"/>
</dbReference>
<dbReference type="GO" id="GO:0004252">
    <property type="term" value="F:serine-type endopeptidase activity"/>
    <property type="evidence" value="ECO:0007669"/>
    <property type="project" value="UniProtKB-UniRule"/>
</dbReference>
<dbReference type="InterPro" id="IPR015500">
    <property type="entry name" value="Peptidase_S8_subtilisin-rel"/>
</dbReference>
<dbReference type="InterPro" id="IPR000209">
    <property type="entry name" value="Peptidase_S8/S53_dom"/>
</dbReference>
<gene>
    <name evidence="11" type="ORF">EHV23_01530</name>
</gene>
<dbReference type="Pfam" id="PF01483">
    <property type="entry name" value="P_proprotein"/>
    <property type="match status" value="1"/>
</dbReference>
<reference evidence="11 12" key="1">
    <citation type="submission" date="2018-11" db="EMBL/GenBank/DDBJ databases">
        <title>Genome sequencing of Lautropia sp. KCOM 2505 (= ChDC F240).</title>
        <authorList>
            <person name="Kook J.-K."/>
            <person name="Park S.-N."/>
            <person name="Lim Y.K."/>
        </authorList>
    </citation>
    <scope>NUCLEOTIDE SEQUENCE [LARGE SCALE GENOMIC DNA]</scope>
    <source>
        <strain evidence="11 12">KCOM 2505</strain>
    </source>
</reference>
<feature type="region of interest" description="Disordered" evidence="9">
    <location>
        <begin position="1"/>
        <end position="141"/>
    </location>
</feature>
<keyword evidence="4 8" id="KW-0378">Hydrolase</keyword>
<evidence type="ECO:0000313" key="11">
    <source>
        <dbReference type="EMBL" id="RRN46026.1"/>
    </source>
</evidence>
<dbReference type="GO" id="GO:0012505">
    <property type="term" value="C:endomembrane system"/>
    <property type="evidence" value="ECO:0007669"/>
    <property type="project" value="UniProtKB-ARBA"/>
</dbReference>
<keyword evidence="6" id="KW-0106">Calcium</keyword>
<comment type="caution">
    <text evidence="11">The sequence shown here is derived from an EMBL/GenBank/DDBJ whole genome shotgun (WGS) entry which is preliminary data.</text>
</comment>
<dbReference type="GO" id="GO:0005737">
    <property type="term" value="C:cytoplasm"/>
    <property type="evidence" value="ECO:0007669"/>
    <property type="project" value="UniProtKB-ARBA"/>
</dbReference>
<dbReference type="PROSITE" id="PS00137">
    <property type="entry name" value="SUBTILASE_HIS"/>
    <property type="match status" value="1"/>
</dbReference>
<dbReference type="GO" id="GO:0016485">
    <property type="term" value="P:protein processing"/>
    <property type="evidence" value="ECO:0007669"/>
    <property type="project" value="TreeGrafter"/>
</dbReference>
<dbReference type="PANTHER" id="PTHR42884:SF14">
    <property type="entry name" value="NEUROENDOCRINE CONVERTASE 1"/>
    <property type="match status" value="1"/>
</dbReference>
<dbReference type="Pfam" id="PF00082">
    <property type="entry name" value="Peptidase_S8"/>
    <property type="match status" value="1"/>
</dbReference>
<accession>A0A426FTM2</accession>
<dbReference type="PROSITE" id="PS00136">
    <property type="entry name" value="SUBTILASE_ASP"/>
    <property type="match status" value="1"/>
</dbReference>
<dbReference type="PRINTS" id="PR00723">
    <property type="entry name" value="SUBTILISIN"/>
</dbReference>
<dbReference type="InterPro" id="IPR022398">
    <property type="entry name" value="Peptidase_S8_His-AS"/>
</dbReference>
<dbReference type="SUPFAM" id="SSF52743">
    <property type="entry name" value="Subtilisin-like"/>
    <property type="match status" value="1"/>
</dbReference>
<proteinExistence type="inferred from homology"/>
<evidence type="ECO:0000256" key="5">
    <source>
        <dbReference type="ARBA" id="ARBA00022825"/>
    </source>
</evidence>
<evidence type="ECO:0000256" key="4">
    <source>
        <dbReference type="ARBA" id="ARBA00022801"/>
    </source>
</evidence>